<dbReference type="RefSeq" id="WP_006008017.1">
    <property type="nucleotide sequence ID" value="NZ_AUAV01000013.1"/>
</dbReference>
<dbReference type="AlphaFoldDB" id="K6ZDB0"/>
<accession>K6ZDB0</accession>
<evidence type="ECO:0008006" key="3">
    <source>
        <dbReference type="Google" id="ProtNLM"/>
    </source>
</evidence>
<organism evidence="1 2">
    <name type="scientific">Brumicola pallidula DSM 14239 = ACAM 615</name>
    <dbReference type="NCBI Taxonomy" id="1121922"/>
    <lineage>
        <taxon>Bacteria</taxon>
        <taxon>Pseudomonadati</taxon>
        <taxon>Pseudomonadota</taxon>
        <taxon>Gammaproteobacteria</taxon>
        <taxon>Alteromonadales</taxon>
        <taxon>Alteromonadaceae</taxon>
        <taxon>Brumicola</taxon>
    </lineage>
</organism>
<proteinExistence type="predicted"/>
<dbReference type="InterPro" id="IPR007554">
    <property type="entry name" value="Glycerophosphate_synth"/>
</dbReference>
<keyword evidence="2" id="KW-1185">Reference proteome</keyword>
<dbReference type="Proteomes" id="UP000006251">
    <property type="component" value="Unassembled WGS sequence"/>
</dbReference>
<dbReference type="InterPro" id="IPR043148">
    <property type="entry name" value="TagF_C"/>
</dbReference>
<protein>
    <recommendedName>
        <fullName evidence="3">CDP-glycerol:poly(Glycerophosphate) glycerophosphotransferase</fullName>
    </recommendedName>
</protein>
<evidence type="ECO:0000313" key="2">
    <source>
        <dbReference type="Proteomes" id="UP000006251"/>
    </source>
</evidence>
<dbReference type="STRING" id="1121922.GCA_000428905_02609"/>
<name>K6ZDB0_9ALTE</name>
<dbReference type="OrthoDB" id="6212418at2"/>
<dbReference type="SUPFAM" id="SSF53756">
    <property type="entry name" value="UDP-Glycosyltransferase/glycogen phosphorylase"/>
    <property type="match status" value="1"/>
</dbReference>
<dbReference type="InterPro" id="IPR016886">
    <property type="entry name" value="UCP028458_glyceroPtfrase"/>
</dbReference>
<dbReference type="GO" id="GO:0016020">
    <property type="term" value="C:membrane"/>
    <property type="evidence" value="ECO:0007669"/>
    <property type="project" value="InterPro"/>
</dbReference>
<dbReference type="EMBL" id="BAEQ01000004">
    <property type="protein sequence ID" value="GAC26948.1"/>
    <property type="molecule type" value="Genomic_DNA"/>
</dbReference>
<dbReference type="GO" id="GO:0047355">
    <property type="term" value="F:CDP-glycerol glycerophosphotransferase activity"/>
    <property type="evidence" value="ECO:0007669"/>
    <property type="project" value="InterPro"/>
</dbReference>
<evidence type="ECO:0000313" key="1">
    <source>
        <dbReference type="EMBL" id="GAC26948.1"/>
    </source>
</evidence>
<gene>
    <name evidence="1" type="ORF">GPAL_0066</name>
</gene>
<dbReference type="Pfam" id="PF04464">
    <property type="entry name" value="Glyphos_transf"/>
    <property type="match status" value="1"/>
</dbReference>
<dbReference type="Gene3D" id="3.40.50.12580">
    <property type="match status" value="1"/>
</dbReference>
<comment type="caution">
    <text evidence="1">The sequence shown here is derived from an EMBL/GenBank/DDBJ whole genome shotgun (WGS) entry which is preliminary data.</text>
</comment>
<dbReference type="PIRSF" id="PIRSF028458">
    <property type="entry name" value="UCP028458_glyceroPtfrase"/>
    <property type="match status" value="1"/>
</dbReference>
<sequence>MKKYLFYISQNYSFEVLRPLQNEIRRQGGEVAWFAEGANVNVSFFRPNEQVIACIADAIAFNPFAVFVPGNMVPTFLPGLKVGIFHGFVGFKKRKKDNVNYHFIIRDCFDLYCTHGQSSTATFEALATKHKHFQVIETGYCKMDPYFSSSLVSKKVNQKPVILFSSTFSPRMTQAPTLLPYIDKLSRHSKWKWIVTFHPKMAKETVAAYKNIQHDNLTFLETDELAPYMVEADLMLGDNSSMITDYLLLNKPVVTINNAAPTPYLHNITNPEELESAIEYGLTQPDELMREIRDFAQYTHPYTDGKSSQRVLQAADNAATDLQKMKNKPNNFIRNLKARNKFGYWTF</sequence>
<reference evidence="2" key="1">
    <citation type="journal article" date="2014" name="Environ. Microbiol.">
        <title>Comparative genomics of the marine bacterial genus Glaciecola reveals the high degree of genomic diversity and genomic characteristic for cold adaptation.</title>
        <authorList>
            <person name="Qin Q.L."/>
            <person name="Xie B.B."/>
            <person name="Yu Y."/>
            <person name="Shu Y.L."/>
            <person name="Rong J.C."/>
            <person name="Zhang Y.J."/>
            <person name="Zhao D.L."/>
            <person name="Chen X.L."/>
            <person name="Zhang X.Y."/>
            <person name="Chen B."/>
            <person name="Zhou B.C."/>
            <person name="Zhang Y.Z."/>
        </authorList>
    </citation>
    <scope>NUCLEOTIDE SEQUENCE [LARGE SCALE GENOMIC DNA]</scope>
    <source>
        <strain evidence="2">ACAM 615</strain>
    </source>
</reference>